<comment type="caution">
    <text evidence="1">The sequence shown here is derived from an EMBL/GenBank/DDBJ whole genome shotgun (WGS) entry which is preliminary data.</text>
</comment>
<dbReference type="Pfam" id="PF04555">
    <property type="entry name" value="XhoI"/>
    <property type="match status" value="1"/>
</dbReference>
<dbReference type="Proteomes" id="UP000242972">
    <property type="component" value="Unassembled WGS sequence"/>
</dbReference>
<name>A0A2T2XCF3_9FIRM</name>
<evidence type="ECO:0000313" key="2">
    <source>
        <dbReference type="Proteomes" id="UP000242972"/>
    </source>
</evidence>
<dbReference type="GO" id="GO:0003677">
    <property type="term" value="F:DNA binding"/>
    <property type="evidence" value="ECO:0007669"/>
    <property type="project" value="InterPro"/>
</dbReference>
<proteinExistence type="predicted"/>
<dbReference type="GO" id="GO:0009307">
    <property type="term" value="P:DNA restriction-modification system"/>
    <property type="evidence" value="ECO:0007669"/>
    <property type="project" value="InterPro"/>
</dbReference>
<dbReference type="InterPro" id="IPR007636">
    <property type="entry name" value="Restrct_endonuc_II_XhoI"/>
</dbReference>
<dbReference type="GO" id="GO:0009036">
    <property type="term" value="F:type II site-specific deoxyribonuclease activity"/>
    <property type="evidence" value="ECO:0007669"/>
    <property type="project" value="InterPro"/>
</dbReference>
<accession>A0A2T2XCF3</accession>
<gene>
    <name evidence="1" type="ORF">C7B46_15410</name>
</gene>
<keyword evidence="1" id="KW-0540">Nuclease</keyword>
<sequence>MRGDRNMVPEGLVFREAVHWFWATRDHQLSSQRDRGAMDAGQRSAVTGGKQMDGFARTIAQKLIAIGVPSQSIFFDKKLELPGFYRSTKQWDLIVITDGVLRAAIELKSQVGPSFGNNFNNRTEEALGTATDIWTAYREGAFQTEPTPWLGYLLLLEDCPQSRAPVKVAEPHFKVFPEFINASYAMRYELFCRKLVRERQYNAACFLLSDRTQWDEDKNYTVPTEDLGPIRFFDSLSRGVRPFDN</sequence>
<protein>
    <submittedName>
        <fullName evidence="1">Restriction endonuclease</fullName>
    </submittedName>
</protein>
<dbReference type="AlphaFoldDB" id="A0A2T2XCF3"/>
<dbReference type="EMBL" id="PXYW01000049">
    <property type="protein sequence ID" value="PSR32201.1"/>
    <property type="molecule type" value="Genomic_DNA"/>
</dbReference>
<organism evidence="1 2">
    <name type="scientific">Sulfobacillus benefaciens</name>
    <dbReference type="NCBI Taxonomy" id="453960"/>
    <lineage>
        <taxon>Bacteria</taxon>
        <taxon>Bacillati</taxon>
        <taxon>Bacillota</taxon>
        <taxon>Clostridia</taxon>
        <taxon>Eubacteriales</taxon>
        <taxon>Clostridiales Family XVII. Incertae Sedis</taxon>
        <taxon>Sulfobacillus</taxon>
    </lineage>
</organism>
<keyword evidence="1" id="KW-0255">Endonuclease</keyword>
<reference evidence="1 2" key="1">
    <citation type="journal article" date="2014" name="BMC Genomics">
        <title>Comparison of environmental and isolate Sulfobacillus genomes reveals diverse carbon, sulfur, nitrogen, and hydrogen metabolisms.</title>
        <authorList>
            <person name="Justice N.B."/>
            <person name="Norman A."/>
            <person name="Brown C.T."/>
            <person name="Singh A."/>
            <person name="Thomas B.C."/>
            <person name="Banfield J.F."/>
        </authorList>
    </citation>
    <scope>NUCLEOTIDE SEQUENCE [LARGE SCALE GENOMIC DNA]</scope>
    <source>
        <strain evidence="1">AMDSBA4</strain>
    </source>
</reference>
<evidence type="ECO:0000313" key="1">
    <source>
        <dbReference type="EMBL" id="PSR32201.1"/>
    </source>
</evidence>
<keyword evidence="1" id="KW-0378">Hydrolase</keyword>